<dbReference type="GO" id="GO:0004523">
    <property type="term" value="F:RNA-DNA hybrid ribonuclease activity"/>
    <property type="evidence" value="ECO:0007669"/>
    <property type="project" value="InterPro"/>
</dbReference>
<evidence type="ECO:0000313" key="2">
    <source>
        <dbReference type="EMBL" id="KAH1122155.1"/>
    </source>
</evidence>
<protein>
    <recommendedName>
        <fullName evidence="1">RNase H type-1 domain-containing protein</fullName>
    </recommendedName>
</protein>
<gene>
    <name evidence="2" type="ORF">J1N35_005315</name>
</gene>
<proteinExistence type="predicted"/>
<dbReference type="OrthoDB" id="955670at2759"/>
<dbReference type="SUPFAM" id="SSF53098">
    <property type="entry name" value="Ribonuclease H-like"/>
    <property type="match status" value="1"/>
</dbReference>
<dbReference type="Proteomes" id="UP000828251">
    <property type="component" value="Unassembled WGS sequence"/>
</dbReference>
<sequence length="107" mass="11933">MATNYHWSPPNDGWIKLNMDGAVPSNNANASIGSVLSDSNARWLCGCTMLLGKELIFKIEARSVLEGLRIAWDKGFRRIKLECDNVLLVESLLAALYDNGCLHIFHK</sequence>
<dbReference type="Gene3D" id="3.30.420.10">
    <property type="entry name" value="Ribonuclease H-like superfamily/Ribonuclease H"/>
    <property type="match status" value="1"/>
</dbReference>
<dbReference type="AlphaFoldDB" id="A0A9D3WF41"/>
<comment type="caution">
    <text evidence="2">The sequence shown here is derived from an EMBL/GenBank/DDBJ whole genome shotgun (WGS) entry which is preliminary data.</text>
</comment>
<feature type="domain" description="RNase H type-1" evidence="1">
    <location>
        <begin position="18"/>
        <end position="91"/>
    </location>
</feature>
<accession>A0A9D3WF41</accession>
<reference evidence="2 3" key="1">
    <citation type="journal article" date="2021" name="Plant Biotechnol. J.">
        <title>Multi-omics assisted identification of the key and species-specific regulatory components of drought-tolerant mechanisms in Gossypium stocksii.</title>
        <authorList>
            <person name="Yu D."/>
            <person name="Ke L."/>
            <person name="Zhang D."/>
            <person name="Wu Y."/>
            <person name="Sun Y."/>
            <person name="Mei J."/>
            <person name="Sun J."/>
            <person name="Sun Y."/>
        </authorList>
    </citation>
    <scope>NUCLEOTIDE SEQUENCE [LARGE SCALE GENOMIC DNA]</scope>
    <source>
        <strain evidence="3">cv. E1</strain>
        <tissue evidence="2">Leaf</tissue>
    </source>
</reference>
<dbReference type="InterPro" id="IPR044730">
    <property type="entry name" value="RNase_H-like_dom_plant"/>
</dbReference>
<evidence type="ECO:0000313" key="3">
    <source>
        <dbReference type="Proteomes" id="UP000828251"/>
    </source>
</evidence>
<organism evidence="2 3">
    <name type="scientific">Gossypium stocksii</name>
    <dbReference type="NCBI Taxonomy" id="47602"/>
    <lineage>
        <taxon>Eukaryota</taxon>
        <taxon>Viridiplantae</taxon>
        <taxon>Streptophyta</taxon>
        <taxon>Embryophyta</taxon>
        <taxon>Tracheophyta</taxon>
        <taxon>Spermatophyta</taxon>
        <taxon>Magnoliopsida</taxon>
        <taxon>eudicotyledons</taxon>
        <taxon>Gunneridae</taxon>
        <taxon>Pentapetalae</taxon>
        <taxon>rosids</taxon>
        <taxon>malvids</taxon>
        <taxon>Malvales</taxon>
        <taxon>Malvaceae</taxon>
        <taxon>Malvoideae</taxon>
        <taxon>Gossypium</taxon>
    </lineage>
</organism>
<dbReference type="PANTHER" id="PTHR47723:SF24">
    <property type="entry name" value="RNASE H TYPE-1 DOMAIN-CONTAINING PROTEIN"/>
    <property type="match status" value="1"/>
</dbReference>
<dbReference type="InterPro" id="IPR036397">
    <property type="entry name" value="RNaseH_sf"/>
</dbReference>
<name>A0A9D3WF41_9ROSI</name>
<dbReference type="GO" id="GO:0003676">
    <property type="term" value="F:nucleic acid binding"/>
    <property type="evidence" value="ECO:0007669"/>
    <property type="project" value="InterPro"/>
</dbReference>
<keyword evidence="3" id="KW-1185">Reference proteome</keyword>
<dbReference type="InterPro" id="IPR053151">
    <property type="entry name" value="RNase_H-like"/>
</dbReference>
<dbReference type="EMBL" id="JAIQCV010000002">
    <property type="protein sequence ID" value="KAH1122155.1"/>
    <property type="molecule type" value="Genomic_DNA"/>
</dbReference>
<dbReference type="Pfam" id="PF13456">
    <property type="entry name" value="RVT_3"/>
    <property type="match status" value="1"/>
</dbReference>
<dbReference type="CDD" id="cd06222">
    <property type="entry name" value="RNase_H_like"/>
    <property type="match status" value="1"/>
</dbReference>
<dbReference type="PANTHER" id="PTHR47723">
    <property type="entry name" value="OS05G0353850 PROTEIN"/>
    <property type="match status" value="1"/>
</dbReference>
<dbReference type="InterPro" id="IPR012337">
    <property type="entry name" value="RNaseH-like_sf"/>
</dbReference>
<evidence type="ECO:0000259" key="1">
    <source>
        <dbReference type="Pfam" id="PF13456"/>
    </source>
</evidence>
<dbReference type="InterPro" id="IPR002156">
    <property type="entry name" value="RNaseH_domain"/>
</dbReference>